<gene>
    <name evidence="1" type="ORF">JMJ55_25165</name>
</gene>
<comment type="caution">
    <text evidence="1">The sequence shown here is derived from an EMBL/GenBank/DDBJ whole genome shotgun (WGS) entry which is preliminary data.</text>
</comment>
<dbReference type="EMBL" id="JAEUXJ010000017">
    <property type="protein sequence ID" value="MBL6458634.1"/>
    <property type="molecule type" value="Genomic_DNA"/>
</dbReference>
<dbReference type="Gene3D" id="1.20.90.10">
    <property type="entry name" value="Phospholipase A2 domain"/>
    <property type="match status" value="1"/>
</dbReference>
<reference evidence="1 2" key="1">
    <citation type="submission" date="2021-01" db="EMBL/GenBank/DDBJ databases">
        <title>Belnapia mucosa sp. nov. and Belnapia arida sp. nov., isolated from the Tabernas Desert (Almeria, Spain).</title>
        <authorList>
            <person name="Molina-Menor E."/>
            <person name="Vidal-Verdu A."/>
            <person name="Calonge A."/>
            <person name="Satari L."/>
            <person name="Pereto Magraner J."/>
            <person name="Porcar Miralles M."/>
        </authorList>
    </citation>
    <scope>NUCLEOTIDE SEQUENCE [LARGE SCALE GENOMIC DNA]</scope>
    <source>
        <strain evidence="1 2">T6</strain>
    </source>
</reference>
<keyword evidence="2" id="KW-1185">Reference proteome</keyword>
<evidence type="ECO:0000313" key="1">
    <source>
        <dbReference type="EMBL" id="MBL6458634.1"/>
    </source>
</evidence>
<proteinExistence type="predicted"/>
<dbReference type="Proteomes" id="UP000606490">
    <property type="component" value="Unassembled WGS sequence"/>
</dbReference>
<accession>A0ABS1VAD0</accession>
<dbReference type="RefSeq" id="WP_202828377.1">
    <property type="nucleotide sequence ID" value="NZ_JAEUXJ010000017.1"/>
</dbReference>
<protein>
    <submittedName>
        <fullName evidence="1">Uncharacterized protein</fullName>
    </submittedName>
</protein>
<organism evidence="1 2">
    <name type="scientific">Belnapia mucosa</name>
    <dbReference type="NCBI Taxonomy" id="2804532"/>
    <lineage>
        <taxon>Bacteria</taxon>
        <taxon>Pseudomonadati</taxon>
        <taxon>Pseudomonadota</taxon>
        <taxon>Alphaproteobacteria</taxon>
        <taxon>Acetobacterales</taxon>
        <taxon>Roseomonadaceae</taxon>
        <taxon>Belnapia</taxon>
    </lineage>
</organism>
<evidence type="ECO:0000313" key="2">
    <source>
        <dbReference type="Proteomes" id="UP000606490"/>
    </source>
</evidence>
<dbReference type="InterPro" id="IPR036444">
    <property type="entry name" value="PLipase_A2_dom_sf"/>
</dbReference>
<name>A0ABS1VAD0_9PROT</name>
<sequence length="741" mass="82311">MAIFGFALIFIFPNATVGEAADFLLTNARPPEDRELPPTAYAVPYAAADLQRIGGQGHGLSCSIDPFIERLVFAPSWIEQVIRPARTGSEEEASISLQMRQACAFHDLCYRHGAATYGYTQADCDYLLLEHAYRICQYIYGPQNVNYCIRRSRLVVLGVRIGGREFFRPADAIAEVDSTNTSPDGPCRVADWSLVADACASSYFEFDPYPIRATNYTVYRVADAPEHWANEVRPQKALYVFRVRPSGTQVLILGWANGRHPEVCDGYELPGTYGFLNIAPQVVASVAGDEWFTWWRRHDLAGTGGSFAFLSPRRARLADWKRLFPGAKELQADLSEAAMCTPLPPVLHDDGPPASFEVRVRLKNSNERNNDDFDPNFSEIHTAPGIAPHAGVRLMALRTTLCGRLPCHLDVVFNPTGPEIQEQKVEPLIARDALNRNKERGDVVDFYRNFQTAPIPLTGPTPDRPVLAWMVRGDRDGQAYTNSALLRRLRVFEEDRGGSAGVVRLTGLLEEHEPLAVLARTTMHPRLVSIAAGRVDAGRVSIREWALPPQRTVEGQPTQTEFSRLRMSAPAFHGARTETVRVTTVKSSAPLRSSECNDPNDSLDWTWMTRPPTVMASKFGEVRSDAMVVFTRLALGEYRQESEVPQPAANFALEVRLLKLAVGPSCEMSEIIVYSPEISLTAAKEGPEANKPLAERRLALLLAQMRSRPVLPAYLQQGGRLHLIIPDPKTPGRSLLLRTTE</sequence>